<keyword evidence="5" id="KW-1185">Reference proteome</keyword>
<reference evidence="4" key="1">
    <citation type="submission" date="2023-03" db="EMBL/GenBank/DDBJ databases">
        <title>Massive genome expansion in bonnet fungi (Mycena s.s.) driven by repeated elements and novel gene families across ecological guilds.</title>
        <authorList>
            <consortium name="Lawrence Berkeley National Laboratory"/>
            <person name="Harder C.B."/>
            <person name="Miyauchi S."/>
            <person name="Viragh M."/>
            <person name="Kuo A."/>
            <person name="Thoen E."/>
            <person name="Andreopoulos B."/>
            <person name="Lu D."/>
            <person name="Skrede I."/>
            <person name="Drula E."/>
            <person name="Henrissat B."/>
            <person name="Morin E."/>
            <person name="Kohler A."/>
            <person name="Barry K."/>
            <person name="LaButti K."/>
            <person name="Morin E."/>
            <person name="Salamov A."/>
            <person name="Lipzen A."/>
            <person name="Mereny Z."/>
            <person name="Hegedus B."/>
            <person name="Baldrian P."/>
            <person name="Stursova M."/>
            <person name="Weitz H."/>
            <person name="Taylor A."/>
            <person name="Grigoriev I.V."/>
            <person name="Nagy L.G."/>
            <person name="Martin F."/>
            <person name="Kauserud H."/>
        </authorList>
    </citation>
    <scope>NUCLEOTIDE SEQUENCE</scope>
    <source>
        <strain evidence="4">9284</strain>
    </source>
</reference>
<dbReference type="GO" id="GO:0005634">
    <property type="term" value="C:nucleus"/>
    <property type="evidence" value="ECO:0007669"/>
    <property type="project" value="UniProtKB-SubCell"/>
</dbReference>
<sequence length="155" mass="17202">MTPLPSSGIKGHASVHTAVPPQPFVVDGLHESDTLWLDQGISTGIYDKQLYLTRETVVERVEYLTGLPPFSPFPNCRPPTLLISMTPDSTLLSAIYSGRKRRGSKPPPTRTRTMRARGTRMRQMIPFYSPSTPSSKTRTTIRGEVPLEPGLPQSR</sequence>
<evidence type="ECO:0000256" key="2">
    <source>
        <dbReference type="SAM" id="MobiDB-lite"/>
    </source>
</evidence>
<dbReference type="EMBL" id="JARKIF010000003">
    <property type="protein sequence ID" value="KAJ7643549.1"/>
    <property type="molecule type" value="Genomic_DNA"/>
</dbReference>
<gene>
    <name evidence="4" type="ORF">FB45DRAFT_895387</name>
</gene>
<protein>
    <recommendedName>
        <fullName evidence="3">YDG domain-containing protein</fullName>
    </recommendedName>
</protein>
<comment type="caution">
    <text evidence="4">The sequence shown here is derived from an EMBL/GenBank/DDBJ whole genome shotgun (WGS) entry which is preliminary data.</text>
</comment>
<dbReference type="InterPro" id="IPR003105">
    <property type="entry name" value="SRA_YDG"/>
</dbReference>
<feature type="domain" description="YDG" evidence="3">
    <location>
        <begin position="1"/>
        <end position="54"/>
    </location>
</feature>
<dbReference type="PROSITE" id="PS51015">
    <property type="entry name" value="YDG"/>
    <property type="match status" value="1"/>
</dbReference>
<name>A0AAD7FWM3_9AGAR</name>
<evidence type="ECO:0000256" key="1">
    <source>
        <dbReference type="PROSITE-ProRule" id="PRU00358"/>
    </source>
</evidence>
<dbReference type="Proteomes" id="UP001221142">
    <property type="component" value="Unassembled WGS sequence"/>
</dbReference>
<keyword evidence="1" id="KW-0539">Nucleus</keyword>
<evidence type="ECO:0000259" key="3">
    <source>
        <dbReference type="PROSITE" id="PS51015"/>
    </source>
</evidence>
<evidence type="ECO:0000313" key="5">
    <source>
        <dbReference type="Proteomes" id="UP001221142"/>
    </source>
</evidence>
<dbReference type="AlphaFoldDB" id="A0AAD7FWM3"/>
<feature type="region of interest" description="Disordered" evidence="2">
    <location>
        <begin position="126"/>
        <end position="155"/>
    </location>
</feature>
<accession>A0AAD7FWM3</accession>
<comment type="subcellular location">
    <subcellularLocation>
        <location evidence="1">Nucleus</location>
    </subcellularLocation>
</comment>
<organism evidence="4 5">
    <name type="scientific">Roridomyces roridus</name>
    <dbReference type="NCBI Taxonomy" id="1738132"/>
    <lineage>
        <taxon>Eukaryota</taxon>
        <taxon>Fungi</taxon>
        <taxon>Dikarya</taxon>
        <taxon>Basidiomycota</taxon>
        <taxon>Agaricomycotina</taxon>
        <taxon>Agaricomycetes</taxon>
        <taxon>Agaricomycetidae</taxon>
        <taxon>Agaricales</taxon>
        <taxon>Marasmiineae</taxon>
        <taxon>Mycenaceae</taxon>
        <taxon>Roridomyces</taxon>
    </lineage>
</organism>
<evidence type="ECO:0000313" key="4">
    <source>
        <dbReference type="EMBL" id="KAJ7643549.1"/>
    </source>
</evidence>
<feature type="compositionally biased region" description="Low complexity" evidence="2">
    <location>
        <begin position="126"/>
        <end position="140"/>
    </location>
</feature>
<proteinExistence type="predicted"/>